<dbReference type="Gene3D" id="3.40.50.720">
    <property type="entry name" value="NAD(P)-binding Rossmann-like Domain"/>
    <property type="match status" value="1"/>
</dbReference>
<dbReference type="PANTHER" id="PTHR42748:SF11">
    <property type="entry name" value="NMRA-LIKE DOMAIN-CONTAINING PROTEIN"/>
    <property type="match status" value="1"/>
</dbReference>
<name>A0A642VAI5_9ASCO</name>
<sequence>MKKVLGVIGATGQQGGSVVDFVLNDPQLKDQYIVRAFTRDTSKPSAKALADKGCEVVQGDAEDPVSLQKGLVGVHSLFFMTALMPGAKVTEYDVGKGIADAAVKAGTQYLIFSTLPYAERISKGKQPVPHFDDKAKVEEYIRSLPVKSSFYSPGFFMQNFLTAMTPRPLPDGTLAFQCTQNGNTKIPMIDVVKDTGNYVGAILAQPEKYNGKVSFGASEYTSFEEVAKTMSKVYGKQVNYQQVQKKDYLTFLPEAARSDLISMFNYYDNFGYNGPNTDATFNEIDKSPRVPVTSLTDFLKNNPLTS</sequence>
<dbReference type="InterPro" id="IPR036291">
    <property type="entry name" value="NAD(P)-bd_dom_sf"/>
</dbReference>
<dbReference type="Pfam" id="PF05368">
    <property type="entry name" value="NmrA"/>
    <property type="match status" value="1"/>
</dbReference>
<evidence type="ECO:0000313" key="5">
    <source>
        <dbReference type="Proteomes" id="UP000761534"/>
    </source>
</evidence>
<evidence type="ECO:0000259" key="3">
    <source>
        <dbReference type="Pfam" id="PF05368"/>
    </source>
</evidence>
<evidence type="ECO:0000256" key="2">
    <source>
        <dbReference type="ARBA" id="ARBA00022857"/>
    </source>
</evidence>
<keyword evidence="2" id="KW-0521">NADP</keyword>
<organism evidence="4 5">
    <name type="scientific">Trichomonascus ciferrii</name>
    <dbReference type="NCBI Taxonomy" id="44093"/>
    <lineage>
        <taxon>Eukaryota</taxon>
        <taxon>Fungi</taxon>
        <taxon>Dikarya</taxon>
        <taxon>Ascomycota</taxon>
        <taxon>Saccharomycotina</taxon>
        <taxon>Dipodascomycetes</taxon>
        <taxon>Dipodascales</taxon>
        <taxon>Trichomonascaceae</taxon>
        <taxon>Trichomonascus</taxon>
        <taxon>Trichomonascus ciferrii complex</taxon>
    </lineage>
</organism>
<reference evidence="4" key="1">
    <citation type="journal article" date="2019" name="G3 (Bethesda)">
        <title>Genome Assemblies of Two Rare Opportunistic Yeast Pathogens: Diutina rugosa (syn. Candida rugosa) and Trichomonascus ciferrii (syn. Candida ciferrii).</title>
        <authorList>
            <person name="Mixao V."/>
            <person name="Saus E."/>
            <person name="Hansen A.P."/>
            <person name="Lass-Florl C."/>
            <person name="Gabaldon T."/>
        </authorList>
    </citation>
    <scope>NUCLEOTIDE SEQUENCE</scope>
    <source>
        <strain evidence="4">CBS 4856</strain>
    </source>
</reference>
<dbReference type="InterPro" id="IPR051164">
    <property type="entry name" value="NmrA-like_oxidored"/>
</dbReference>
<accession>A0A642VAI5</accession>
<dbReference type="SUPFAM" id="SSF51735">
    <property type="entry name" value="NAD(P)-binding Rossmann-fold domains"/>
    <property type="match status" value="1"/>
</dbReference>
<protein>
    <recommendedName>
        <fullName evidence="3">NmrA-like domain-containing protein</fullName>
    </recommendedName>
</protein>
<comment type="caution">
    <text evidence="4">The sequence shown here is derived from an EMBL/GenBank/DDBJ whole genome shotgun (WGS) entry which is preliminary data.</text>
</comment>
<dbReference type="OrthoDB" id="4083373at2759"/>
<comment type="similarity">
    <text evidence="1">Belongs to the NmrA-type oxidoreductase family.</text>
</comment>
<keyword evidence="5" id="KW-1185">Reference proteome</keyword>
<dbReference type="InterPro" id="IPR008030">
    <property type="entry name" value="NmrA-like"/>
</dbReference>
<dbReference type="EMBL" id="SWFS01000093">
    <property type="protein sequence ID" value="KAA8916607.1"/>
    <property type="molecule type" value="Genomic_DNA"/>
</dbReference>
<gene>
    <name evidence="4" type="ORF">TRICI_001233</name>
</gene>
<feature type="domain" description="NmrA-like" evidence="3">
    <location>
        <begin position="1"/>
        <end position="294"/>
    </location>
</feature>
<dbReference type="Gene3D" id="3.90.25.10">
    <property type="entry name" value="UDP-galactose 4-epimerase, domain 1"/>
    <property type="match status" value="1"/>
</dbReference>
<proteinExistence type="inferred from homology"/>
<dbReference type="GO" id="GO:0005634">
    <property type="term" value="C:nucleus"/>
    <property type="evidence" value="ECO:0007669"/>
    <property type="project" value="TreeGrafter"/>
</dbReference>
<dbReference type="AlphaFoldDB" id="A0A642VAI5"/>
<dbReference type="PANTHER" id="PTHR42748">
    <property type="entry name" value="NITROGEN METABOLITE REPRESSION PROTEIN NMRA FAMILY MEMBER"/>
    <property type="match status" value="1"/>
</dbReference>
<dbReference type="CDD" id="cd05251">
    <property type="entry name" value="NmrA_like_SDR_a"/>
    <property type="match status" value="1"/>
</dbReference>
<evidence type="ECO:0000256" key="1">
    <source>
        <dbReference type="ARBA" id="ARBA00006328"/>
    </source>
</evidence>
<evidence type="ECO:0000313" key="4">
    <source>
        <dbReference type="EMBL" id="KAA8916607.1"/>
    </source>
</evidence>
<dbReference type="Proteomes" id="UP000761534">
    <property type="component" value="Unassembled WGS sequence"/>
</dbReference>
<dbReference type="VEuPathDB" id="FungiDB:TRICI_001233"/>